<dbReference type="GO" id="GO:0008270">
    <property type="term" value="F:zinc ion binding"/>
    <property type="evidence" value="ECO:0007669"/>
    <property type="project" value="InterPro"/>
</dbReference>
<evidence type="ECO:0000256" key="7">
    <source>
        <dbReference type="ARBA" id="ARBA00022833"/>
    </source>
</evidence>
<dbReference type="PROSITE" id="PS51747">
    <property type="entry name" value="CYT_DCMP_DEAMINASES_2"/>
    <property type="match status" value="1"/>
</dbReference>
<dbReference type="InterPro" id="IPR035105">
    <property type="entry name" value="Deoxycytidylate_deaminase_dom"/>
</dbReference>
<keyword evidence="5" id="KW-0545">Nucleotide biosynthesis</keyword>
<dbReference type="Gene3D" id="3.40.630.10">
    <property type="entry name" value="Zn peptidases"/>
    <property type="match status" value="2"/>
</dbReference>
<dbReference type="Gene3D" id="1.10.10.60">
    <property type="entry name" value="Homeodomain-like"/>
    <property type="match status" value="1"/>
</dbReference>
<keyword evidence="4" id="KW-0479">Metal-binding</keyword>
<feature type="domain" description="CMP/dCMP-type deaminase" evidence="11">
    <location>
        <begin position="870"/>
        <end position="1023"/>
    </location>
</feature>
<evidence type="ECO:0000256" key="4">
    <source>
        <dbReference type="ARBA" id="ARBA00022723"/>
    </source>
</evidence>
<dbReference type="InterPro" id="IPR002933">
    <property type="entry name" value="Peptidase_M20"/>
</dbReference>
<dbReference type="CDD" id="cd03886">
    <property type="entry name" value="M20_Acy1"/>
    <property type="match status" value="1"/>
</dbReference>
<dbReference type="EC" id="3.5.4.12" evidence="8"/>
<evidence type="ECO:0000313" key="12">
    <source>
        <dbReference type="EMBL" id="TDH73081.1"/>
    </source>
</evidence>
<evidence type="ECO:0000256" key="3">
    <source>
        <dbReference type="ARBA" id="ARBA00006576"/>
    </source>
</evidence>
<evidence type="ECO:0000256" key="6">
    <source>
        <dbReference type="ARBA" id="ARBA00022801"/>
    </source>
</evidence>
<evidence type="ECO:0000256" key="8">
    <source>
        <dbReference type="ARBA" id="ARBA00038938"/>
    </source>
</evidence>
<evidence type="ECO:0000259" key="11">
    <source>
        <dbReference type="PROSITE" id="PS51747"/>
    </source>
</evidence>
<sequence>MSEHDEPKKAKQGSGKRLNDRQRVQIIQMSENSKISKRQLADKFGVSEAAIRKLLLKRDDFLRRYYDTPEEIRDQRLRGKSTRHSIPEVEKTSSCNNCATSSPVSATTPSQISHSNTHAMNMYPSDDPWKEGLDTMLTTIMPYVCKFTQRKNPLETTVQAIESSSISATDEVVKEVKGSNEKDAENLEWMGFSRVLRDIRRGFHMYPETGYQEFRTQAFIRRFCEQALHIPSKNIREIASTGLVVDVYHDNATILMSEKRKLPIIAFRADMDALPVKELNQHLSYCSTEMGGHQRKRHKHKKRKNSCCQDQTQVERVSVSNSNGIASSGTSDVGLDVSLYTTTTNLLPIPSTITTTTIGAPTFGHDDDQDVQMSTPAAHMCGHDGHMAIILGLCVMVVRRAHLLPPNTFIRFLFQPAEEGPGGAMKLIEEGALTDVDEVYGCHNAPFSLYSIHVRPGAVMAHEVEFTIDIHGLGGHGSAPHQCIDPILAGSAVVQALQSIVSRSLAPTDTAVVSVTQFRGGDANNVIPSRVLLGGTIRDFDLEIAEKIKDHVAKLVHATCAGYGATANVHFLDGYPPVINPLVESRQVQQIAMDMGLYVSEEGLPLMAAEDFSYFLQERKGCFFFLGTKEEGDSDKLRALHSDYFDFNDKALPLGIRVFMGILQARLKCELYSMEELQAFQMAMERILVNVSVVYYSLHAPSYRCIQDVASKKEFIVAHQEQLVVAMKERKLSGRQIMELFYSEIEQPSSLIENSDAPTVFRCKCGKTRAQRLKHGYTNLVQHVLLKHMDWVAAALHDARMTPNKLKSIKHQKDGKGRDKKEQINKTAQSSIDPIPNSSVNSETLNRLTTMTPLQTFTSSSVQKRADYLSWDDYFMSVAFLSAMRSKDPSTQVDTVTDIFQLLMSVDFSIVSPERKIVGIGYNGFPNGCDDDSLPWARESATDSPLDTKYPYVCHAEMNAILNKNSTDIKGCTIYVALFPCNECAKLIIQSGISRVVYCSNKYNCDWKFVASRRLLDMAGVRYTQHMLRVSKVVIDFNSTL</sequence>
<dbReference type="InterPro" id="IPR036264">
    <property type="entry name" value="Bact_exopeptidase_dim_dom"/>
</dbReference>
<dbReference type="NCBIfam" id="TIGR01891">
    <property type="entry name" value="amidohydrolases"/>
    <property type="match status" value="1"/>
</dbReference>
<gene>
    <name evidence="12" type="ORF">CCR75_003706</name>
</gene>
<keyword evidence="7" id="KW-0862">Zinc</keyword>
<dbReference type="PROSITE" id="PS00903">
    <property type="entry name" value="CYT_DCMP_DEAMINASES_1"/>
    <property type="match status" value="1"/>
</dbReference>
<dbReference type="SUPFAM" id="SSF55031">
    <property type="entry name" value="Bacterial exopeptidase dimerisation domain"/>
    <property type="match status" value="1"/>
</dbReference>
<feature type="compositionally biased region" description="Basic and acidic residues" evidence="10">
    <location>
        <begin position="811"/>
        <end position="824"/>
    </location>
</feature>
<feature type="region of interest" description="Disordered" evidence="10">
    <location>
        <begin position="93"/>
        <end position="112"/>
    </location>
</feature>
<dbReference type="SUPFAM" id="SSF53927">
    <property type="entry name" value="Cytidine deaminase-like"/>
    <property type="match status" value="1"/>
</dbReference>
<dbReference type="Proteomes" id="UP000294530">
    <property type="component" value="Unassembled WGS sequence"/>
</dbReference>
<dbReference type="InterPro" id="IPR016192">
    <property type="entry name" value="APOBEC/CMP_deaminase_Zn-bd"/>
</dbReference>
<dbReference type="InterPro" id="IPR016193">
    <property type="entry name" value="Cytidine_deaminase-like"/>
</dbReference>
<dbReference type="Gene3D" id="3.40.140.10">
    <property type="entry name" value="Cytidine Deaminase, domain 2"/>
    <property type="match status" value="1"/>
</dbReference>
<dbReference type="EMBL" id="SHOA02000001">
    <property type="protein sequence ID" value="TDH73081.1"/>
    <property type="molecule type" value="Genomic_DNA"/>
</dbReference>
<evidence type="ECO:0000256" key="2">
    <source>
        <dbReference type="ARBA" id="ARBA00006153"/>
    </source>
</evidence>
<dbReference type="InterPro" id="IPR002125">
    <property type="entry name" value="CMP_dCMP_dom"/>
</dbReference>
<reference evidence="12 13" key="1">
    <citation type="journal article" date="2021" name="Genome Biol.">
        <title>AFLAP: assembly-free linkage analysis pipeline using k-mers from genome sequencing data.</title>
        <authorList>
            <person name="Fletcher K."/>
            <person name="Zhang L."/>
            <person name="Gil J."/>
            <person name="Han R."/>
            <person name="Cavanaugh K."/>
            <person name="Michelmore R."/>
        </authorList>
    </citation>
    <scope>NUCLEOTIDE SEQUENCE [LARGE SCALE GENOMIC DNA]</scope>
    <source>
        <strain evidence="12 13">SF5</strain>
    </source>
</reference>
<dbReference type="InterPro" id="IPR011650">
    <property type="entry name" value="Peptidase_M20_dimer"/>
</dbReference>
<organism evidence="12 13">
    <name type="scientific">Bremia lactucae</name>
    <name type="common">Lettuce downy mildew</name>
    <dbReference type="NCBI Taxonomy" id="4779"/>
    <lineage>
        <taxon>Eukaryota</taxon>
        <taxon>Sar</taxon>
        <taxon>Stramenopiles</taxon>
        <taxon>Oomycota</taxon>
        <taxon>Peronosporomycetes</taxon>
        <taxon>Peronosporales</taxon>
        <taxon>Peronosporaceae</taxon>
        <taxon>Bremia</taxon>
    </lineage>
</organism>
<comment type="cofactor">
    <cofactor evidence="1">
        <name>Zn(2+)</name>
        <dbReference type="ChEBI" id="CHEBI:29105"/>
    </cofactor>
</comment>
<dbReference type="AlphaFoldDB" id="A0A976IJP0"/>
<evidence type="ECO:0000256" key="5">
    <source>
        <dbReference type="ARBA" id="ARBA00022727"/>
    </source>
</evidence>
<dbReference type="FunFam" id="3.40.140.10:FF:000021">
    <property type="entry name" value="Deoxycytidylate deaminase"/>
    <property type="match status" value="1"/>
</dbReference>
<dbReference type="KEGG" id="blac:94347470"/>
<dbReference type="CDD" id="cd01286">
    <property type="entry name" value="deoxycytidylate_deaminase"/>
    <property type="match status" value="1"/>
</dbReference>
<dbReference type="GO" id="GO:0009165">
    <property type="term" value="P:nucleotide biosynthetic process"/>
    <property type="evidence" value="ECO:0007669"/>
    <property type="project" value="UniProtKB-KW"/>
</dbReference>
<dbReference type="FunFam" id="3.30.70.360:FF:000001">
    <property type="entry name" value="N-acetyldiaminopimelate deacetylase"/>
    <property type="match status" value="1"/>
</dbReference>
<evidence type="ECO:0000256" key="10">
    <source>
        <dbReference type="SAM" id="MobiDB-lite"/>
    </source>
</evidence>
<evidence type="ECO:0000256" key="1">
    <source>
        <dbReference type="ARBA" id="ARBA00001947"/>
    </source>
</evidence>
<keyword evidence="6" id="KW-0378">Hydrolase</keyword>
<feature type="compositionally biased region" description="Low complexity" evidence="10">
    <location>
        <begin position="99"/>
        <end position="110"/>
    </location>
</feature>
<dbReference type="GeneID" id="94347470"/>
<dbReference type="Pfam" id="PF01546">
    <property type="entry name" value="Peptidase_M20"/>
    <property type="match status" value="1"/>
</dbReference>
<name>A0A976IJP0_BRELC</name>
<dbReference type="PANTHER" id="PTHR11014">
    <property type="entry name" value="PEPTIDASE M20 FAMILY MEMBER"/>
    <property type="match status" value="1"/>
</dbReference>
<evidence type="ECO:0000313" key="13">
    <source>
        <dbReference type="Proteomes" id="UP000294530"/>
    </source>
</evidence>
<proteinExistence type="inferred from homology"/>
<dbReference type="PANTHER" id="PTHR11014:SF63">
    <property type="entry name" value="METALLOPEPTIDASE, PUTATIVE (AFU_ORTHOLOGUE AFUA_6G09600)-RELATED"/>
    <property type="match status" value="1"/>
</dbReference>
<dbReference type="GO" id="GO:0004132">
    <property type="term" value="F:dCMP deaminase activity"/>
    <property type="evidence" value="ECO:0007669"/>
    <property type="project" value="UniProtKB-EC"/>
</dbReference>
<comment type="similarity">
    <text evidence="2">Belongs to the peptidase M20 family.</text>
</comment>
<dbReference type="Pfam" id="PF07687">
    <property type="entry name" value="M20_dimer"/>
    <property type="match status" value="1"/>
</dbReference>
<accession>A0A976IJP0</accession>
<dbReference type="OrthoDB" id="6119954at2759"/>
<dbReference type="InterPro" id="IPR017439">
    <property type="entry name" value="Amidohydrolase"/>
</dbReference>
<feature type="compositionally biased region" description="Polar residues" evidence="10">
    <location>
        <begin position="825"/>
        <end position="841"/>
    </location>
</feature>
<comment type="caution">
    <text evidence="12">The sequence shown here is derived from an EMBL/GenBank/DDBJ whole genome shotgun (WGS) entry which is preliminary data.</text>
</comment>
<keyword evidence="13" id="KW-1185">Reference proteome</keyword>
<feature type="region of interest" description="Disordered" evidence="10">
    <location>
        <begin position="803"/>
        <end position="841"/>
    </location>
</feature>
<feature type="region of interest" description="Disordered" evidence="10">
    <location>
        <begin position="1"/>
        <end position="22"/>
    </location>
</feature>
<protein>
    <recommendedName>
        <fullName evidence="9">dCMP deaminase</fullName>
        <ecNumber evidence="8">3.5.4.12</ecNumber>
    </recommendedName>
    <alternativeName>
        <fullName evidence="9">dCMP deaminase</fullName>
    </alternativeName>
</protein>
<dbReference type="Pfam" id="PF00383">
    <property type="entry name" value="dCMP_cyt_deam_1"/>
    <property type="match status" value="1"/>
</dbReference>
<dbReference type="SUPFAM" id="SSF53187">
    <property type="entry name" value="Zn-dependent exopeptidases"/>
    <property type="match status" value="2"/>
</dbReference>
<evidence type="ECO:0000256" key="9">
    <source>
        <dbReference type="ARBA" id="ARBA00041763"/>
    </source>
</evidence>
<dbReference type="RefSeq" id="XP_067822580.1">
    <property type="nucleotide sequence ID" value="XM_067961799.1"/>
</dbReference>
<comment type="similarity">
    <text evidence="3">Belongs to the cytidine and deoxycytidylate deaminase family.</text>
</comment>